<evidence type="ECO:0000256" key="1">
    <source>
        <dbReference type="ARBA" id="ARBA00012528"/>
    </source>
</evidence>
<keyword evidence="5" id="KW-0548">Nucleotidyltransferase</keyword>
<dbReference type="Proteomes" id="UP000593737">
    <property type="component" value="Chromosome"/>
</dbReference>
<dbReference type="EC" id="2.7.7.65" evidence="1"/>
<dbReference type="PROSITE" id="PS50887">
    <property type="entry name" value="GGDEF"/>
    <property type="match status" value="1"/>
</dbReference>
<reference evidence="5" key="1">
    <citation type="journal article" date="2020" name="ISME J.">
        <title>Enrichment and physiological characterization of a novel comammox Nitrospira indicates ammonium inhibition of complete nitrification.</title>
        <authorList>
            <person name="Sakoula D."/>
            <person name="Koch H."/>
            <person name="Frank J."/>
            <person name="Jetten M.S.M."/>
            <person name="van Kessel M.A.H.J."/>
            <person name="Lucker S."/>
        </authorList>
    </citation>
    <scope>NUCLEOTIDE SEQUENCE [LARGE SCALE GENOMIC DNA]</scope>
    <source>
        <strain evidence="5">Comreactor17</strain>
    </source>
</reference>
<dbReference type="PANTHER" id="PTHR45138">
    <property type="entry name" value="REGULATORY COMPONENTS OF SENSORY TRANSDUCTION SYSTEM"/>
    <property type="match status" value="1"/>
</dbReference>
<dbReference type="InterPro" id="IPR050469">
    <property type="entry name" value="Diguanylate_Cyclase"/>
</dbReference>
<organism evidence="5">
    <name type="scientific">Candidatus Nitrospira kreftii</name>
    <dbReference type="NCBI Taxonomy" id="2652173"/>
    <lineage>
        <taxon>Bacteria</taxon>
        <taxon>Pseudomonadati</taxon>
        <taxon>Nitrospirota</taxon>
        <taxon>Nitrospiria</taxon>
        <taxon>Nitrospirales</taxon>
        <taxon>Nitrospiraceae</taxon>
        <taxon>Nitrospira</taxon>
    </lineage>
</organism>
<dbReference type="SUPFAM" id="SSF55781">
    <property type="entry name" value="GAF domain-like"/>
    <property type="match status" value="1"/>
</dbReference>
<evidence type="ECO:0000259" key="4">
    <source>
        <dbReference type="PROSITE" id="PS50887"/>
    </source>
</evidence>
<dbReference type="GO" id="GO:0043709">
    <property type="term" value="P:cell adhesion involved in single-species biofilm formation"/>
    <property type="evidence" value="ECO:0007669"/>
    <property type="project" value="TreeGrafter"/>
</dbReference>
<dbReference type="InterPro" id="IPR043128">
    <property type="entry name" value="Rev_trsase/Diguanyl_cyclase"/>
</dbReference>
<dbReference type="KEGG" id="nkf:Nkreftii_002611"/>
<accession>A0A7S8FFI2</accession>
<dbReference type="GO" id="GO:0005886">
    <property type="term" value="C:plasma membrane"/>
    <property type="evidence" value="ECO:0007669"/>
    <property type="project" value="TreeGrafter"/>
</dbReference>
<evidence type="ECO:0000256" key="3">
    <source>
        <dbReference type="SAM" id="MobiDB-lite"/>
    </source>
</evidence>
<dbReference type="PANTHER" id="PTHR45138:SF9">
    <property type="entry name" value="DIGUANYLATE CYCLASE DGCM-RELATED"/>
    <property type="match status" value="1"/>
</dbReference>
<gene>
    <name evidence="5" type="ORF">Nkreftii_002611</name>
</gene>
<evidence type="ECO:0000313" key="5">
    <source>
        <dbReference type="EMBL" id="QPD04837.1"/>
    </source>
</evidence>
<dbReference type="CDD" id="cd01949">
    <property type="entry name" value="GGDEF"/>
    <property type="match status" value="1"/>
</dbReference>
<feature type="region of interest" description="Disordered" evidence="3">
    <location>
        <begin position="1"/>
        <end position="21"/>
    </location>
</feature>
<dbReference type="InterPro" id="IPR029787">
    <property type="entry name" value="Nucleotide_cyclase"/>
</dbReference>
<protein>
    <recommendedName>
        <fullName evidence="1">diguanylate cyclase</fullName>
        <ecNumber evidence="1">2.7.7.65</ecNumber>
    </recommendedName>
</protein>
<evidence type="ECO:0000256" key="2">
    <source>
        <dbReference type="ARBA" id="ARBA00034247"/>
    </source>
</evidence>
<dbReference type="AlphaFoldDB" id="A0A7S8FFI2"/>
<proteinExistence type="predicted"/>
<dbReference type="InterPro" id="IPR000160">
    <property type="entry name" value="GGDEF_dom"/>
</dbReference>
<sequence length="374" mass="41348">MASEELSPVEPQRSPDHDTLPSTREQVEALHQLLAELAGCADENDITKTLAKGLPRAIPTDVIGIASSSHEHVRIWSNDRSREQEARLRRYLLRRLGHLPADSVRRPIPLQLVPPRHLSHALKSTVQPGELDGSSRNSHEMPLMISEEKKGLLVVQRIGTQPYTAWERQLVETVGTVLTLCLRNLDACQRAQDSTLRDPLTEIFHKQALDSALTRELRVGLRYQVPACLLLLGLDFFEVVNERLGQSAGDHVLKAAADLIETTIRDLDIVGRCDGDKFAVVLPHTDRRRARVLAERLRECIERHLFVNNTGQVRTTVSIGLAAIPDIAVASTVDWMTIASSALKEAKAQGRNCIAVHTPRPPALACAMTLSLAA</sequence>
<dbReference type="SMART" id="SM00267">
    <property type="entry name" value="GGDEF"/>
    <property type="match status" value="1"/>
</dbReference>
<feature type="domain" description="GGDEF" evidence="4">
    <location>
        <begin position="225"/>
        <end position="359"/>
    </location>
</feature>
<dbReference type="Pfam" id="PF00990">
    <property type="entry name" value="GGDEF"/>
    <property type="match status" value="1"/>
</dbReference>
<dbReference type="GO" id="GO:0052621">
    <property type="term" value="F:diguanylate cyclase activity"/>
    <property type="evidence" value="ECO:0007669"/>
    <property type="project" value="UniProtKB-EC"/>
</dbReference>
<dbReference type="Gene3D" id="3.30.70.270">
    <property type="match status" value="1"/>
</dbReference>
<dbReference type="NCBIfam" id="TIGR00254">
    <property type="entry name" value="GGDEF"/>
    <property type="match status" value="1"/>
</dbReference>
<dbReference type="EMBL" id="CP047423">
    <property type="protein sequence ID" value="QPD04837.1"/>
    <property type="molecule type" value="Genomic_DNA"/>
</dbReference>
<dbReference type="GO" id="GO:1902201">
    <property type="term" value="P:negative regulation of bacterial-type flagellum-dependent cell motility"/>
    <property type="evidence" value="ECO:0007669"/>
    <property type="project" value="TreeGrafter"/>
</dbReference>
<dbReference type="SUPFAM" id="SSF55073">
    <property type="entry name" value="Nucleotide cyclase"/>
    <property type="match status" value="1"/>
</dbReference>
<keyword evidence="5" id="KW-0808">Transferase</keyword>
<name>A0A7S8FFI2_9BACT</name>
<comment type="catalytic activity">
    <reaction evidence="2">
        <text>2 GTP = 3',3'-c-di-GMP + 2 diphosphate</text>
        <dbReference type="Rhea" id="RHEA:24898"/>
        <dbReference type="ChEBI" id="CHEBI:33019"/>
        <dbReference type="ChEBI" id="CHEBI:37565"/>
        <dbReference type="ChEBI" id="CHEBI:58805"/>
        <dbReference type="EC" id="2.7.7.65"/>
    </reaction>
</comment>